<name>A0ACC0ASL7_CATRO</name>
<reference evidence="2" key="1">
    <citation type="journal article" date="2023" name="Nat. Plants">
        <title>Single-cell RNA sequencing provides a high-resolution roadmap for understanding the multicellular compartmentation of specialized metabolism.</title>
        <authorList>
            <person name="Sun S."/>
            <person name="Shen X."/>
            <person name="Li Y."/>
            <person name="Li Y."/>
            <person name="Wang S."/>
            <person name="Li R."/>
            <person name="Zhang H."/>
            <person name="Shen G."/>
            <person name="Guo B."/>
            <person name="Wei J."/>
            <person name="Xu J."/>
            <person name="St-Pierre B."/>
            <person name="Chen S."/>
            <person name="Sun C."/>
        </authorList>
    </citation>
    <scope>NUCLEOTIDE SEQUENCE [LARGE SCALE GENOMIC DNA]</scope>
</reference>
<dbReference type="EMBL" id="CM044705">
    <property type="protein sequence ID" value="KAI5663345.1"/>
    <property type="molecule type" value="Genomic_DNA"/>
</dbReference>
<sequence>MADCGLSRMTPSIRPSVRKPQKTWLRDEVARVLANIRCVLAHSFSGKLQSVSYSGLTSLTRSFTKSFIFIAKEGEFVDERSNEFWDKFCKLKEQKDHEHRTTGASIPTDHKLTLELNKGLAYGFCAEESSRLRTQSQHTTLEDAHCLVVMRSMWPALVVSIRLDPSQMPPLELLSEWQMPNRETTQPDEIGSSQYSYDDTCDVIV</sequence>
<keyword evidence="2" id="KW-1185">Reference proteome</keyword>
<gene>
    <name evidence="1" type="ORF">M9H77_22668</name>
</gene>
<organism evidence="1 2">
    <name type="scientific">Catharanthus roseus</name>
    <name type="common">Madagascar periwinkle</name>
    <name type="synonym">Vinca rosea</name>
    <dbReference type="NCBI Taxonomy" id="4058"/>
    <lineage>
        <taxon>Eukaryota</taxon>
        <taxon>Viridiplantae</taxon>
        <taxon>Streptophyta</taxon>
        <taxon>Embryophyta</taxon>
        <taxon>Tracheophyta</taxon>
        <taxon>Spermatophyta</taxon>
        <taxon>Magnoliopsida</taxon>
        <taxon>eudicotyledons</taxon>
        <taxon>Gunneridae</taxon>
        <taxon>Pentapetalae</taxon>
        <taxon>asterids</taxon>
        <taxon>lamiids</taxon>
        <taxon>Gentianales</taxon>
        <taxon>Apocynaceae</taxon>
        <taxon>Rauvolfioideae</taxon>
        <taxon>Vinceae</taxon>
        <taxon>Catharanthinae</taxon>
        <taxon>Catharanthus</taxon>
    </lineage>
</organism>
<comment type="caution">
    <text evidence="1">The sequence shown here is derived from an EMBL/GenBank/DDBJ whole genome shotgun (WGS) entry which is preliminary data.</text>
</comment>
<evidence type="ECO:0000313" key="2">
    <source>
        <dbReference type="Proteomes" id="UP001060085"/>
    </source>
</evidence>
<evidence type="ECO:0000313" key="1">
    <source>
        <dbReference type="EMBL" id="KAI5663345.1"/>
    </source>
</evidence>
<accession>A0ACC0ASL7</accession>
<dbReference type="Proteomes" id="UP001060085">
    <property type="component" value="Linkage Group LG05"/>
</dbReference>
<proteinExistence type="predicted"/>
<protein>
    <submittedName>
        <fullName evidence="1">Uncharacterized protein</fullName>
    </submittedName>
</protein>